<name>A0A0D2PB33_HYPSF</name>
<dbReference type="InterPro" id="IPR000772">
    <property type="entry name" value="Ricin_B_lectin"/>
</dbReference>
<accession>A0A0D2PB33</accession>
<dbReference type="OMA" id="SAQKWIV"/>
<dbReference type="Pfam" id="PF00652">
    <property type="entry name" value="Ricin_B_lectin"/>
    <property type="match status" value="1"/>
</dbReference>
<feature type="domain" description="Ricin B lectin" evidence="2">
    <location>
        <begin position="176"/>
        <end position="307"/>
    </location>
</feature>
<dbReference type="CDD" id="cd00161">
    <property type="entry name" value="beta-trefoil_Ricin-like"/>
    <property type="match status" value="1"/>
</dbReference>
<evidence type="ECO:0000259" key="2">
    <source>
        <dbReference type="SMART" id="SM00458"/>
    </source>
</evidence>
<dbReference type="AlphaFoldDB" id="A0A0D2PB33"/>
<feature type="chain" id="PRO_5002265766" evidence="1">
    <location>
        <begin position="23"/>
        <end position="309"/>
    </location>
</feature>
<dbReference type="SUPFAM" id="SSF50370">
    <property type="entry name" value="Ricin B-like lectins"/>
    <property type="match status" value="1"/>
</dbReference>
<reference evidence="4" key="1">
    <citation type="submission" date="2014-04" db="EMBL/GenBank/DDBJ databases">
        <title>Evolutionary Origins and Diversification of the Mycorrhizal Mutualists.</title>
        <authorList>
            <consortium name="DOE Joint Genome Institute"/>
            <consortium name="Mycorrhizal Genomics Consortium"/>
            <person name="Kohler A."/>
            <person name="Kuo A."/>
            <person name="Nagy L.G."/>
            <person name="Floudas D."/>
            <person name="Copeland A."/>
            <person name="Barry K.W."/>
            <person name="Cichocki N."/>
            <person name="Veneault-Fourrey C."/>
            <person name="LaButti K."/>
            <person name="Lindquist E.A."/>
            <person name="Lipzen A."/>
            <person name="Lundell T."/>
            <person name="Morin E."/>
            <person name="Murat C."/>
            <person name="Riley R."/>
            <person name="Ohm R."/>
            <person name="Sun H."/>
            <person name="Tunlid A."/>
            <person name="Henrissat B."/>
            <person name="Grigoriev I.V."/>
            <person name="Hibbett D.S."/>
            <person name="Martin F."/>
        </authorList>
    </citation>
    <scope>NUCLEOTIDE SEQUENCE [LARGE SCALE GENOMIC DNA]</scope>
    <source>
        <strain evidence="4">FD-334 SS-4</strain>
    </source>
</reference>
<dbReference type="Proteomes" id="UP000054270">
    <property type="component" value="Unassembled WGS sequence"/>
</dbReference>
<dbReference type="SUPFAM" id="SSF49870">
    <property type="entry name" value="Osmotin, thaumatin-like protein"/>
    <property type="match status" value="1"/>
</dbReference>
<keyword evidence="4" id="KW-1185">Reference proteome</keyword>
<protein>
    <submittedName>
        <fullName evidence="3">Carbohydrate-binding module family 13 protein</fullName>
    </submittedName>
</protein>
<gene>
    <name evidence="3" type="ORF">HYPSUDRAFT_46324</name>
</gene>
<dbReference type="InterPro" id="IPR037176">
    <property type="entry name" value="Osmotin/thaumatin-like_sf"/>
</dbReference>
<sequence length="309" mass="33202">MRFSKSEIGGFLLSLSVVGVNAERIYTIKNKCPVTIKVYSGGHPRGTIAAGRSITKSFPDNWDGFIYTNANGGTVKGSKTTKAGFYGETDYYYVVKDPKLFNVGISITPKATKTGPFCNVDACDSSKCPDAFGSVPTRFPGPESTAPAKPLFACPGSKVGYTVTFCPSGTFPPPKNAVVLHPSGNPDKCINVRSGVFENGAIVDISDCNDTSAQKWIVNRGESTIQLAGTPFCMDAGFRPVTHVGVKLWTCAKKSAGQTWKYDHDDEISLSGTNMCLDLTDGSVENGNQLQIYPCYYNSTNQLWTSTLA</sequence>
<dbReference type="Gene3D" id="2.80.10.50">
    <property type="match status" value="2"/>
</dbReference>
<proteinExistence type="predicted"/>
<keyword evidence="1" id="KW-0732">Signal</keyword>
<dbReference type="PROSITE" id="PS50231">
    <property type="entry name" value="RICIN_B_LECTIN"/>
    <property type="match status" value="1"/>
</dbReference>
<dbReference type="STRING" id="945553.A0A0D2PB33"/>
<feature type="signal peptide" evidence="1">
    <location>
        <begin position="1"/>
        <end position="22"/>
    </location>
</feature>
<dbReference type="SMART" id="SM00458">
    <property type="entry name" value="RICIN"/>
    <property type="match status" value="1"/>
</dbReference>
<dbReference type="EMBL" id="KN817602">
    <property type="protein sequence ID" value="KJA17545.1"/>
    <property type="molecule type" value="Genomic_DNA"/>
</dbReference>
<evidence type="ECO:0000313" key="3">
    <source>
        <dbReference type="EMBL" id="KJA17545.1"/>
    </source>
</evidence>
<organism evidence="3 4">
    <name type="scientific">Hypholoma sublateritium (strain FD-334 SS-4)</name>
    <dbReference type="NCBI Taxonomy" id="945553"/>
    <lineage>
        <taxon>Eukaryota</taxon>
        <taxon>Fungi</taxon>
        <taxon>Dikarya</taxon>
        <taxon>Basidiomycota</taxon>
        <taxon>Agaricomycotina</taxon>
        <taxon>Agaricomycetes</taxon>
        <taxon>Agaricomycetidae</taxon>
        <taxon>Agaricales</taxon>
        <taxon>Agaricineae</taxon>
        <taxon>Strophariaceae</taxon>
        <taxon>Hypholoma</taxon>
    </lineage>
</organism>
<dbReference type="InterPro" id="IPR035992">
    <property type="entry name" value="Ricin_B-like_lectins"/>
</dbReference>
<evidence type="ECO:0000256" key="1">
    <source>
        <dbReference type="SAM" id="SignalP"/>
    </source>
</evidence>
<dbReference type="OrthoDB" id="6770063at2759"/>
<evidence type="ECO:0000313" key="4">
    <source>
        <dbReference type="Proteomes" id="UP000054270"/>
    </source>
</evidence>